<name>A0A6H5J272_9HYME</name>
<evidence type="ECO:0000313" key="2">
    <source>
        <dbReference type="EMBL" id="CAB0044208.1"/>
    </source>
</evidence>
<organism evidence="2 3">
    <name type="scientific">Trichogramma brassicae</name>
    <dbReference type="NCBI Taxonomy" id="86971"/>
    <lineage>
        <taxon>Eukaryota</taxon>
        <taxon>Metazoa</taxon>
        <taxon>Ecdysozoa</taxon>
        <taxon>Arthropoda</taxon>
        <taxon>Hexapoda</taxon>
        <taxon>Insecta</taxon>
        <taxon>Pterygota</taxon>
        <taxon>Neoptera</taxon>
        <taxon>Endopterygota</taxon>
        <taxon>Hymenoptera</taxon>
        <taxon>Apocrita</taxon>
        <taxon>Proctotrupomorpha</taxon>
        <taxon>Chalcidoidea</taxon>
        <taxon>Trichogrammatidae</taxon>
        <taxon>Trichogramma</taxon>
    </lineage>
</organism>
<evidence type="ECO:0000313" key="3">
    <source>
        <dbReference type="Proteomes" id="UP000479190"/>
    </source>
</evidence>
<feature type="non-terminal residue" evidence="2">
    <location>
        <position position="332"/>
    </location>
</feature>
<sequence length="332" mass="36623">MTPADALPAAARDYSADPASAHIMDSAVPVVATLTRNPQDELGIGHSVAVGEAADVPLPPEQSSFTSEHSYASASQANGKRKARSNNKQPRKRGKISSSIKFVFFRKLVEAFDHLRHETEAAIKRFPKIAELAEGEMEEITKMETSKYRDDIQHRLRPARFGRTRADSAAYEPLPDLPRLVVEDKPVLRLYFGVCRRMNRDEVLRLIKPFAAPPSSTVTRPKHPPVPRDGKKKKSVTSWCHINCADLLTSLHLQGAGLSALLDVGEYCGVVPQCFAAPPVGARHAGPLSRCQPLRRAAQRGDSQIVSERRTEHTRACLAAPIARQCRAENKY</sequence>
<feature type="region of interest" description="Disordered" evidence="1">
    <location>
        <begin position="56"/>
        <end position="94"/>
    </location>
</feature>
<dbReference type="EMBL" id="CADCXV010001415">
    <property type="protein sequence ID" value="CAB0044208.1"/>
    <property type="molecule type" value="Genomic_DNA"/>
</dbReference>
<evidence type="ECO:0000256" key="1">
    <source>
        <dbReference type="SAM" id="MobiDB-lite"/>
    </source>
</evidence>
<dbReference type="OrthoDB" id="10497642at2759"/>
<dbReference type="Proteomes" id="UP000479190">
    <property type="component" value="Unassembled WGS sequence"/>
</dbReference>
<proteinExistence type="predicted"/>
<protein>
    <submittedName>
        <fullName evidence="2">Uncharacterized protein</fullName>
    </submittedName>
</protein>
<dbReference type="AlphaFoldDB" id="A0A6H5J272"/>
<feature type="compositionally biased region" description="Basic residues" evidence="1">
    <location>
        <begin position="79"/>
        <end position="94"/>
    </location>
</feature>
<keyword evidence="3" id="KW-1185">Reference proteome</keyword>
<feature type="compositionally biased region" description="Polar residues" evidence="1">
    <location>
        <begin position="61"/>
        <end position="78"/>
    </location>
</feature>
<accession>A0A6H5J272</accession>
<reference evidence="2 3" key="1">
    <citation type="submission" date="2020-02" db="EMBL/GenBank/DDBJ databases">
        <authorList>
            <person name="Ferguson B K."/>
        </authorList>
    </citation>
    <scope>NUCLEOTIDE SEQUENCE [LARGE SCALE GENOMIC DNA]</scope>
</reference>
<gene>
    <name evidence="2" type="ORF">TBRA_LOCUS15796</name>
</gene>